<accession>A0ABP1BUU8</accession>
<feature type="region of interest" description="Disordered" evidence="1">
    <location>
        <begin position="1"/>
        <end position="25"/>
    </location>
</feature>
<keyword evidence="3" id="KW-1185">Reference proteome</keyword>
<dbReference type="EMBL" id="OZ023708">
    <property type="protein sequence ID" value="CAK9880105.1"/>
    <property type="molecule type" value="Genomic_DNA"/>
</dbReference>
<dbReference type="Proteomes" id="UP001497522">
    <property type="component" value="Chromosome 7"/>
</dbReference>
<proteinExistence type="predicted"/>
<sequence>MQVVGSSNKHAMSHAGCSGDPGQQAILKWTRMRPRQPVRRPGSKTIVAACRLGRDQYVPQDQQAPHPDEPDRGGPA</sequence>
<protein>
    <submittedName>
        <fullName evidence="2">Uncharacterized protein</fullName>
    </submittedName>
</protein>
<evidence type="ECO:0000256" key="1">
    <source>
        <dbReference type="SAM" id="MobiDB-lite"/>
    </source>
</evidence>
<reference evidence="2" key="1">
    <citation type="submission" date="2024-03" db="EMBL/GenBank/DDBJ databases">
        <authorList>
            <consortium name="ELIXIR-Norway"/>
            <consortium name="Elixir Norway"/>
        </authorList>
    </citation>
    <scope>NUCLEOTIDE SEQUENCE</scope>
</reference>
<feature type="compositionally biased region" description="Polar residues" evidence="1">
    <location>
        <begin position="1"/>
        <end position="10"/>
    </location>
</feature>
<feature type="region of interest" description="Disordered" evidence="1">
    <location>
        <begin position="52"/>
        <end position="76"/>
    </location>
</feature>
<name>A0ABP1BUU8_9BRYO</name>
<organism evidence="2 3">
    <name type="scientific">Sphagnum jensenii</name>
    <dbReference type="NCBI Taxonomy" id="128206"/>
    <lineage>
        <taxon>Eukaryota</taxon>
        <taxon>Viridiplantae</taxon>
        <taxon>Streptophyta</taxon>
        <taxon>Embryophyta</taxon>
        <taxon>Bryophyta</taxon>
        <taxon>Sphagnophytina</taxon>
        <taxon>Sphagnopsida</taxon>
        <taxon>Sphagnales</taxon>
        <taxon>Sphagnaceae</taxon>
        <taxon>Sphagnum</taxon>
    </lineage>
</organism>
<gene>
    <name evidence="2" type="ORF">CSSPJE1EN2_LOCUS21594</name>
</gene>
<evidence type="ECO:0000313" key="3">
    <source>
        <dbReference type="Proteomes" id="UP001497522"/>
    </source>
</evidence>
<evidence type="ECO:0000313" key="2">
    <source>
        <dbReference type="EMBL" id="CAK9880105.1"/>
    </source>
</evidence>
<feature type="compositionally biased region" description="Basic and acidic residues" evidence="1">
    <location>
        <begin position="66"/>
        <end position="76"/>
    </location>
</feature>